<gene>
    <name evidence="3" type="ORF">S12H4_61968</name>
</gene>
<dbReference type="EMBL" id="BARW01041344">
    <property type="protein sequence ID" value="GAJ23880.1"/>
    <property type="molecule type" value="Genomic_DNA"/>
</dbReference>
<dbReference type="SUPFAM" id="SSF56349">
    <property type="entry name" value="DNA breaking-rejoining enzymes"/>
    <property type="match status" value="1"/>
</dbReference>
<dbReference type="Pfam" id="PF00589">
    <property type="entry name" value="Phage_integrase"/>
    <property type="match status" value="1"/>
</dbReference>
<sequence length="93" mass="11156">REWLAQRRSRSKRVFMDYNYQDIYRLLKKLAKEVGIPEFWPHLLRHSRCHHLLDEGIPLQRVSEIAGHSRLDTTAKLYGRLKAEKRANLLVDF</sequence>
<dbReference type="InterPro" id="IPR002104">
    <property type="entry name" value="Integrase_catalytic"/>
</dbReference>
<dbReference type="InterPro" id="IPR011010">
    <property type="entry name" value="DNA_brk_join_enz"/>
</dbReference>
<evidence type="ECO:0000313" key="3">
    <source>
        <dbReference type="EMBL" id="GAJ23880.1"/>
    </source>
</evidence>
<name>X1W2K8_9ZZZZ</name>
<comment type="caution">
    <text evidence="3">The sequence shown here is derived from an EMBL/GenBank/DDBJ whole genome shotgun (WGS) entry which is preliminary data.</text>
</comment>
<reference evidence="3" key="1">
    <citation type="journal article" date="2014" name="Front. Microbiol.">
        <title>High frequency of phylogenetically diverse reductive dehalogenase-homologous genes in deep subseafloor sedimentary metagenomes.</title>
        <authorList>
            <person name="Kawai M."/>
            <person name="Futagami T."/>
            <person name="Toyoda A."/>
            <person name="Takaki Y."/>
            <person name="Nishi S."/>
            <person name="Hori S."/>
            <person name="Arai W."/>
            <person name="Tsubouchi T."/>
            <person name="Morono Y."/>
            <person name="Uchiyama I."/>
            <person name="Ito T."/>
            <person name="Fujiyama A."/>
            <person name="Inagaki F."/>
            <person name="Takami H."/>
        </authorList>
    </citation>
    <scope>NUCLEOTIDE SEQUENCE</scope>
    <source>
        <strain evidence="3">Expedition CK06-06</strain>
    </source>
</reference>
<dbReference type="AlphaFoldDB" id="X1W2K8"/>
<dbReference type="GO" id="GO:0006310">
    <property type="term" value="P:DNA recombination"/>
    <property type="evidence" value="ECO:0007669"/>
    <property type="project" value="UniProtKB-KW"/>
</dbReference>
<feature type="domain" description="Tyr recombinase" evidence="2">
    <location>
        <begin position="1"/>
        <end position="92"/>
    </location>
</feature>
<feature type="non-terminal residue" evidence="3">
    <location>
        <position position="1"/>
    </location>
</feature>
<protein>
    <recommendedName>
        <fullName evidence="2">Tyr recombinase domain-containing protein</fullName>
    </recommendedName>
</protein>
<dbReference type="GO" id="GO:0003677">
    <property type="term" value="F:DNA binding"/>
    <property type="evidence" value="ECO:0007669"/>
    <property type="project" value="InterPro"/>
</dbReference>
<evidence type="ECO:0000256" key="1">
    <source>
        <dbReference type="ARBA" id="ARBA00023172"/>
    </source>
</evidence>
<accession>X1W2K8</accession>
<dbReference type="InterPro" id="IPR013762">
    <property type="entry name" value="Integrase-like_cat_sf"/>
</dbReference>
<organism evidence="3">
    <name type="scientific">marine sediment metagenome</name>
    <dbReference type="NCBI Taxonomy" id="412755"/>
    <lineage>
        <taxon>unclassified sequences</taxon>
        <taxon>metagenomes</taxon>
        <taxon>ecological metagenomes</taxon>
    </lineage>
</organism>
<dbReference type="GO" id="GO:0015074">
    <property type="term" value="P:DNA integration"/>
    <property type="evidence" value="ECO:0007669"/>
    <property type="project" value="InterPro"/>
</dbReference>
<dbReference type="PROSITE" id="PS51898">
    <property type="entry name" value="TYR_RECOMBINASE"/>
    <property type="match status" value="1"/>
</dbReference>
<proteinExistence type="predicted"/>
<evidence type="ECO:0000259" key="2">
    <source>
        <dbReference type="PROSITE" id="PS51898"/>
    </source>
</evidence>
<dbReference type="Gene3D" id="1.10.443.10">
    <property type="entry name" value="Intergrase catalytic core"/>
    <property type="match status" value="1"/>
</dbReference>
<keyword evidence="1" id="KW-0233">DNA recombination</keyword>